<dbReference type="SMR" id="G4YI74"/>
<dbReference type="PANTHER" id="PTHR10695:SF46">
    <property type="entry name" value="BIFUNCTIONAL COENZYME A SYNTHASE-RELATED"/>
    <property type="match status" value="1"/>
</dbReference>
<dbReference type="InterPro" id="IPR004821">
    <property type="entry name" value="Cyt_trans-like"/>
</dbReference>
<dbReference type="RefSeq" id="XP_009514360.1">
    <property type="nucleotide sequence ID" value="XM_009516065.1"/>
</dbReference>
<dbReference type="OMA" id="HNGHKKL"/>
<dbReference type="GeneID" id="20644557"/>
<dbReference type="Pfam" id="PF01467">
    <property type="entry name" value="CTP_transf_like"/>
    <property type="match status" value="1"/>
</dbReference>
<dbReference type="AlphaFoldDB" id="G4YI74"/>
<organism evidence="3 4">
    <name type="scientific">Phytophthora sojae (strain P6497)</name>
    <name type="common">Soybean stem and root rot agent</name>
    <name type="synonym">Phytophthora megasperma f. sp. glycines</name>
    <dbReference type="NCBI Taxonomy" id="1094619"/>
    <lineage>
        <taxon>Eukaryota</taxon>
        <taxon>Sar</taxon>
        <taxon>Stramenopiles</taxon>
        <taxon>Oomycota</taxon>
        <taxon>Peronosporomycetes</taxon>
        <taxon>Peronosporales</taxon>
        <taxon>Peronosporaceae</taxon>
        <taxon>Phytophthora</taxon>
    </lineage>
</organism>
<evidence type="ECO:0000313" key="3">
    <source>
        <dbReference type="EMBL" id="EGZ27085.1"/>
    </source>
</evidence>
<sequence>MGLRAAGNNARPIEPHQAGASASAPRLFAVTDADVGESDPLQTQAEMVQEMASLACLAFATMDSGALQRRPLPRHLGASSDVYHAYRRVFPLMEKKLQLPKLPPGVAGAPVLSGASTALAIAAGIAAVVGVSALHKRAAAGRSDAQKKSGPNVRVGLLRMHVPQNFRDLVKNDVLLEKAAEMVAQTLLIFVSGRDKHEVVNYTSELYGMAWEVACALGKPFLDIRIVGGGVSPDSKTWEELVLQPELNAVFGEDALVDVQRLNAQRFERDGLFAVTYHPLAMHVERRLAADVNYFENEHADLTPHDLVILGGTFDHLHNGHKKLLSLAVSICARHILIGVTADSMLKKKSHAELVEPLERRKDAVRAYLTFLNPKLVVDIVTIEDPFGPAIVIPEPAAMVVSSETLAGAAKINSIRVERGLPKLHIFACRRTESSTLSSSCIRDKIAASRNR</sequence>
<feature type="region of interest" description="Disordered" evidence="1">
    <location>
        <begin position="1"/>
        <end position="22"/>
    </location>
</feature>
<dbReference type="GO" id="GO:0015937">
    <property type="term" value="P:coenzyme A biosynthetic process"/>
    <property type="evidence" value="ECO:0007669"/>
    <property type="project" value="TreeGrafter"/>
</dbReference>
<keyword evidence="4" id="KW-1185">Reference proteome</keyword>
<evidence type="ECO:0000256" key="1">
    <source>
        <dbReference type="SAM" id="MobiDB-lite"/>
    </source>
</evidence>
<dbReference type="GO" id="GO:0004140">
    <property type="term" value="F:dephospho-CoA kinase activity"/>
    <property type="evidence" value="ECO:0007669"/>
    <property type="project" value="TreeGrafter"/>
</dbReference>
<gene>
    <name evidence="3" type="ORF">PHYSODRAFT_320933</name>
</gene>
<dbReference type="InterPro" id="IPR014729">
    <property type="entry name" value="Rossmann-like_a/b/a_fold"/>
</dbReference>
<protein>
    <recommendedName>
        <fullName evidence="2">Cytidyltransferase-like domain-containing protein</fullName>
    </recommendedName>
</protein>
<accession>G4YI74</accession>
<dbReference type="SUPFAM" id="SSF52374">
    <property type="entry name" value="Nucleotidylyl transferase"/>
    <property type="match status" value="1"/>
</dbReference>
<evidence type="ECO:0000259" key="2">
    <source>
        <dbReference type="Pfam" id="PF01467"/>
    </source>
</evidence>
<dbReference type="KEGG" id="psoj:PHYSODRAFT_320933"/>
<feature type="domain" description="Cytidyltransferase-like" evidence="2">
    <location>
        <begin position="309"/>
        <end position="443"/>
    </location>
</feature>
<reference evidence="3 4" key="1">
    <citation type="journal article" date="2006" name="Science">
        <title>Phytophthora genome sequences uncover evolutionary origins and mechanisms of pathogenesis.</title>
        <authorList>
            <person name="Tyler B.M."/>
            <person name="Tripathy S."/>
            <person name="Zhang X."/>
            <person name="Dehal P."/>
            <person name="Jiang R.H."/>
            <person name="Aerts A."/>
            <person name="Arredondo F.D."/>
            <person name="Baxter L."/>
            <person name="Bensasson D."/>
            <person name="Beynon J.L."/>
            <person name="Chapman J."/>
            <person name="Damasceno C.M."/>
            <person name="Dorrance A.E."/>
            <person name="Dou D."/>
            <person name="Dickerman A.W."/>
            <person name="Dubchak I.L."/>
            <person name="Garbelotto M."/>
            <person name="Gijzen M."/>
            <person name="Gordon S.G."/>
            <person name="Govers F."/>
            <person name="Grunwald N.J."/>
            <person name="Huang W."/>
            <person name="Ivors K.L."/>
            <person name="Jones R.W."/>
            <person name="Kamoun S."/>
            <person name="Krampis K."/>
            <person name="Lamour K.H."/>
            <person name="Lee M.K."/>
            <person name="McDonald W.H."/>
            <person name="Medina M."/>
            <person name="Meijer H.J."/>
            <person name="Nordberg E.K."/>
            <person name="Maclean D.J."/>
            <person name="Ospina-Giraldo M.D."/>
            <person name="Morris P.F."/>
            <person name="Phuntumart V."/>
            <person name="Putnam N.H."/>
            <person name="Rash S."/>
            <person name="Rose J.K."/>
            <person name="Sakihama Y."/>
            <person name="Salamov A.A."/>
            <person name="Savidor A."/>
            <person name="Scheuring C.F."/>
            <person name="Smith B.M."/>
            <person name="Sobral B.W."/>
            <person name="Terry A."/>
            <person name="Torto-Alalibo T.A."/>
            <person name="Win J."/>
            <person name="Xu Z."/>
            <person name="Zhang H."/>
            <person name="Grigoriev I.V."/>
            <person name="Rokhsar D.S."/>
            <person name="Boore J.L."/>
        </authorList>
    </citation>
    <scope>NUCLEOTIDE SEQUENCE [LARGE SCALE GENOMIC DNA]</scope>
    <source>
        <strain evidence="3 4">P6497</strain>
    </source>
</reference>
<dbReference type="Gene3D" id="3.40.50.620">
    <property type="entry name" value="HUPs"/>
    <property type="match status" value="1"/>
</dbReference>
<dbReference type="NCBIfam" id="NF001985">
    <property type="entry name" value="PRK00777.1"/>
    <property type="match status" value="1"/>
</dbReference>
<name>G4YI74_PHYSP</name>
<dbReference type="PANTHER" id="PTHR10695">
    <property type="entry name" value="DEPHOSPHO-COA KINASE-RELATED"/>
    <property type="match status" value="1"/>
</dbReference>
<dbReference type="Proteomes" id="UP000002640">
    <property type="component" value="Unassembled WGS sequence"/>
</dbReference>
<proteinExistence type="predicted"/>
<dbReference type="EMBL" id="JH159151">
    <property type="protein sequence ID" value="EGZ27085.1"/>
    <property type="molecule type" value="Genomic_DNA"/>
</dbReference>
<dbReference type="InParanoid" id="G4YI74"/>
<dbReference type="STRING" id="1094619.G4YI74"/>
<dbReference type="NCBIfam" id="TIGR00125">
    <property type="entry name" value="cyt_tran_rel"/>
    <property type="match status" value="1"/>
</dbReference>
<evidence type="ECO:0000313" key="4">
    <source>
        <dbReference type="Proteomes" id="UP000002640"/>
    </source>
</evidence>